<evidence type="ECO:0000256" key="1">
    <source>
        <dbReference type="SAM" id="MobiDB-lite"/>
    </source>
</evidence>
<dbReference type="RefSeq" id="XP_020085510.1">
    <property type="nucleotide sequence ID" value="XM_020229921.1"/>
</dbReference>
<sequence>MPLIPGGSMRRKTLSDITNVAAGDRETPRPVLFSITEDRIDHLVKENAALLRLLEERNKTIESGGVELQKLRLALQKAHQQNWHLAQANSHKLAELHLRKDRLKALRHELGCAAAAAALRAKKFQSEEEKKLHKHPENNIISIEVEERISKPIHLVPDESCPANHKKYRNMCKKHMLSSLSLGSSVSARKSNEKEKHNLKRRRSVTRRSGNVKVEQSDPAEDLFEIEDLRLPIRSMRVANVHEDNSGEMDHASSGSPVLDVVVNPVKKETREAGCSTKKQIQGRSLCRRKYLSISK</sequence>
<dbReference type="AlphaFoldDB" id="A0A6P5EWJ3"/>
<name>A0A6P5EWJ3_ANACO</name>
<keyword evidence="2" id="KW-1185">Reference proteome</keyword>
<dbReference type="PANTHER" id="PTHR34373">
    <property type="entry name" value="SHUGOSHIN 2"/>
    <property type="match status" value="1"/>
</dbReference>
<dbReference type="GeneID" id="109708251"/>
<feature type="compositionally biased region" description="Basic residues" evidence="1">
    <location>
        <begin position="197"/>
        <end position="206"/>
    </location>
</feature>
<dbReference type="GO" id="GO:0034090">
    <property type="term" value="P:maintenance of meiotic sister chromatid cohesion"/>
    <property type="evidence" value="ECO:0007669"/>
    <property type="project" value="InterPro"/>
</dbReference>
<evidence type="ECO:0000313" key="3">
    <source>
        <dbReference type="RefSeq" id="XP_020085510.1"/>
    </source>
</evidence>
<protein>
    <submittedName>
        <fullName evidence="3">Shugoshin-1-like</fullName>
    </submittedName>
</protein>
<proteinExistence type="predicted"/>
<dbReference type="GO" id="GO:0000775">
    <property type="term" value="C:chromosome, centromeric region"/>
    <property type="evidence" value="ECO:0007669"/>
    <property type="project" value="InterPro"/>
</dbReference>
<dbReference type="OrthoDB" id="770508at2759"/>
<accession>A0A6P5EWJ3</accession>
<feature type="region of interest" description="Disordered" evidence="1">
    <location>
        <begin position="182"/>
        <end position="216"/>
    </location>
</feature>
<reference evidence="2" key="1">
    <citation type="journal article" date="2015" name="Nat. Genet.">
        <title>The pineapple genome and the evolution of CAM photosynthesis.</title>
        <authorList>
            <person name="Ming R."/>
            <person name="VanBuren R."/>
            <person name="Wai C.M."/>
            <person name="Tang H."/>
            <person name="Schatz M.C."/>
            <person name="Bowers J.E."/>
            <person name="Lyons E."/>
            <person name="Wang M.L."/>
            <person name="Chen J."/>
            <person name="Biggers E."/>
            <person name="Zhang J."/>
            <person name="Huang L."/>
            <person name="Zhang L."/>
            <person name="Miao W."/>
            <person name="Zhang J."/>
            <person name="Ye Z."/>
            <person name="Miao C."/>
            <person name="Lin Z."/>
            <person name="Wang H."/>
            <person name="Zhou H."/>
            <person name="Yim W.C."/>
            <person name="Priest H.D."/>
            <person name="Zheng C."/>
            <person name="Woodhouse M."/>
            <person name="Edger P.P."/>
            <person name="Guyot R."/>
            <person name="Guo H.B."/>
            <person name="Guo H."/>
            <person name="Zheng G."/>
            <person name="Singh R."/>
            <person name="Sharma A."/>
            <person name="Min X."/>
            <person name="Zheng Y."/>
            <person name="Lee H."/>
            <person name="Gurtowski J."/>
            <person name="Sedlazeck F.J."/>
            <person name="Harkess A."/>
            <person name="McKain M.R."/>
            <person name="Liao Z."/>
            <person name="Fang J."/>
            <person name="Liu J."/>
            <person name="Zhang X."/>
            <person name="Zhang Q."/>
            <person name="Hu W."/>
            <person name="Qin Y."/>
            <person name="Wang K."/>
            <person name="Chen L.Y."/>
            <person name="Shirley N."/>
            <person name="Lin Y.R."/>
            <person name="Liu L.Y."/>
            <person name="Hernandez A.G."/>
            <person name="Wright C.L."/>
            <person name="Bulone V."/>
            <person name="Tuskan G.A."/>
            <person name="Heath K."/>
            <person name="Zee F."/>
            <person name="Moore P.H."/>
            <person name="Sunkar R."/>
            <person name="Leebens-Mack J.H."/>
            <person name="Mockler T."/>
            <person name="Bennetzen J.L."/>
            <person name="Freeling M."/>
            <person name="Sankoff D."/>
            <person name="Paterson A.H."/>
            <person name="Zhu X."/>
            <person name="Yang X."/>
            <person name="Smith J.A."/>
            <person name="Cushman J.C."/>
            <person name="Paull R.E."/>
            <person name="Yu Q."/>
        </authorList>
    </citation>
    <scope>NUCLEOTIDE SEQUENCE [LARGE SCALE GENOMIC DNA]</scope>
    <source>
        <strain evidence="2">cv. F153</strain>
    </source>
</reference>
<gene>
    <name evidence="3" type="primary">LOC109708251</name>
</gene>
<reference evidence="3" key="2">
    <citation type="submission" date="2025-08" db="UniProtKB">
        <authorList>
            <consortium name="RefSeq"/>
        </authorList>
    </citation>
    <scope>IDENTIFICATION</scope>
    <source>
        <tissue evidence="3">Leaf</tissue>
    </source>
</reference>
<dbReference type="PANTHER" id="PTHR34373:SF9">
    <property type="entry name" value="SHUGOSHIN 2"/>
    <property type="match status" value="1"/>
</dbReference>
<dbReference type="InterPro" id="IPR044693">
    <property type="entry name" value="SGO_plant"/>
</dbReference>
<evidence type="ECO:0000313" key="2">
    <source>
        <dbReference type="Proteomes" id="UP000515123"/>
    </source>
</evidence>
<dbReference type="GO" id="GO:0045144">
    <property type="term" value="P:meiotic sister chromatid segregation"/>
    <property type="evidence" value="ECO:0007669"/>
    <property type="project" value="InterPro"/>
</dbReference>
<dbReference type="Proteomes" id="UP000515123">
    <property type="component" value="Linkage group 3"/>
</dbReference>
<organism evidence="2 3">
    <name type="scientific">Ananas comosus</name>
    <name type="common">Pineapple</name>
    <name type="synonym">Ananas ananas</name>
    <dbReference type="NCBI Taxonomy" id="4615"/>
    <lineage>
        <taxon>Eukaryota</taxon>
        <taxon>Viridiplantae</taxon>
        <taxon>Streptophyta</taxon>
        <taxon>Embryophyta</taxon>
        <taxon>Tracheophyta</taxon>
        <taxon>Spermatophyta</taxon>
        <taxon>Magnoliopsida</taxon>
        <taxon>Liliopsida</taxon>
        <taxon>Poales</taxon>
        <taxon>Bromeliaceae</taxon>
        <taxon>Bromelioideae</taxon>
        <taxon>Ananas</taxon>
    </lineage>
</organism>